<dbReference type="InterPro" id="IPR013083">
    <property type="entry name" value="Znf_RING/FYVE/PHD"/>
</dbReference>
<reference evidence="4 5" key="1">
    <citation type="journal article" date="2020" name="IScience">
        <title>Genome Sequencing of the Endangered Kingdonia uniflora (Circaeasteraceae, Ranunculales) Reveals Potential Mechanisms of Evolutionary Specialization.</title>
        <authorList>
            <person name="Sun Y."/>
            <person name="Deng T."/>
            <person name="Zhang A."/>
            <person name="Moore M.J."/>
            <person name="Landis J.B."/>
            <person name="Lin N."/>
            <person name="Zhang H."/>
            <person name="Zhang X."/>
            <person name="Huang J."/>
            <person name="Zhang X."/>
            <person name="Sun H."/>
            <person name="Wang H."/>
        </authorList>
    </citation>
    <scope>NUCLEOTIDE SEQUENCE [LARGE SCALE GENOMIC DNA]</scope>
    <source>
        <strain evidence="4">TB1705</strain>
        <tissue evidence="4">Leaf</tissue>
    </source>
</reference>
<evidence type="ECO:0000256" key="2">
    <source>
        <dbReference type="ARBA" id="ARBA00022679"/>
    </source>
</evidence>
<dbReference type="PROSITE" id="PS51698">
    <property type="entry name" value="U_BOX"/>
    <property type="match status" value="1"/>
</dbReference>
<dbReference type="Proteomes" id="UP000541444">
    <property type="component" value="Unassembled WGS sequence"/>
</dbReference>
<dbReference type="Gene3D" id="3.30.40.10">
    <property type="entry name" value="Zinc/RING finger domain, C3HC4 (zinc finger)"/>
    <property type="match status" value="1"/>
</dbReference>
<dbReference type="PANTHER" id="PTHR23315">
    <property type="entry name" value="U BOX DOMAIN-CONTAINING"/>
    <property type="match status" value="1"/>
</dbReference>
<sequence length="156" mass="17806">MVDHVILTSEVSLAFFFFLDEQTFERQNIQACLDTGSQICPEKKKKPLGHFTDLTPNEFAKDMITQWCKNHGIVLHDPAVNISKIERQQFDDLMLRLVKSGISEQKQAAKEMQKLTLSFPQFCAHFAREELIISVLLSPLKVLDGDETDPELQEGN</sequence>
<accession>A0A7J7LVY7</accession>
<protein>
    <recommendedName>
        <fullName evidence="3">U-box domain-containing protein</fullName>
    </recommendedName>
</protein>
<dbReference type="UniPathway" id="UPA00143"/>
<gene>
    <name evidence="4" type="ORF">GIB67_007520</name>
</gene>
<evidence type="ECO:0000313" key="4">
    <source>
        <dbReference type="EMBL" id="KAF6146806.1"/>
    </source>
</evidence>
<evidence type="ECO:0000313" key="5">
    <source>
        <dbReference type="Proteomes" id="UP000541444"/>
    </source>
</evidence>
<dbReference type="EMBL" id="JACGCM010001956">
    <property type="protein sequence ID" value="KAF6146806.1"/>
    <property type="molecule type" value="Genomic_DNA"/>
</dbReference>
<dbReference type="PANTHER" id="PTHR23315:SF253">
    <property type="entry name" value="U-BOX DOMAIN-CONTAINING PROTEIN 9"/>
    <property type="match status" value="1"/>
</dbReference>
<evidence type="ECO:0000259" key="3">
    <source>
        <dbReference type="PROSITE" id="PS51698"/>
    </source>
</evidence>
<dbReference type="SUPFAM" id="SSF57850">
    <property type="entry name" value="RING/U-box"/>
    <property type="match status" value="1"/>
</dbReference>
<dbReference type="OrthoDB" id="10064100at2759"/>
<comment type="pathway">
    <text evidence="1">Protein modification; protein ubiquitination.</text>
</comment>
<keyword evidence="5" id="KW-1185">Reference proteome</keyword>
<proteinExistence type="predicted"/>
<name>A0A7J7LVY7_9MAGN</name>
<dbReference type="InterPro" id="IPR003613">
    <property type="entry name" value="Ubox_domain"/>
</dbReference>
<dbReference type="GO" id="GO:0016567">
    <property type="term" value="P:protein ubiquitination"/>
    <property type="evidence" value="ECO:0007669"/>
    <property type="project" value="UniProtKB-UniPathway"/>
</dbReference>
<keyword evidence="2" id="KW-0808">Transferase</keyword>
<evidence type="ECO:0000256" key="1">
    <source>
        <dbReference type="ARBA" id="ARBA00004906"/>
    </source>
</evidence>
<dbReference type="GO" id="GO:0004842">
    <property type="term" value="F:ubiquitin-protein transferase activity"/>
    <property type="evidence" value="ECO:0007669"/>
    <property type="project" value="InterPro"/>
</dbReference>
<dbReference type="AlphaFoldDB" id="A0A7J7LVY7"/>
<comment type="caution">
    <text evidence="4">The sequence shown here is derived from an EMBL/GenBank/DDBJ whole genome shotgun (WGS) entry which is preliminary data.</text>
</comment>
<organism evidence="4 5">
    <name type="scientific">Kingdonia uniflora</name>
    <dbReference type="NCBI Taxonomy" id="39325"/>
    <lineage>
        <taxon>Eukaryota</taxon>
        <taxon>Viridiplantae</taxon>
        <taxon>Streptophyta</taxon>
        <taxon>Embryophyta</taxon>
        <taxon>Tracheophyta</taxon>
        <taxon>Spermatophyta</taxon>
        <taxon>Magnoliopsida</taxon>
        <taxon>Ranunculales</taxon>
        <taxon>Circaeasteraceae</taxon>
        <taxon>Kingdonia</taxon>
    </lineage>
</organism>
<feature type="domain" description="U-box" evidence="3">
    <location>
        <begin position="1"/>
        <end position="74"/>
    </location>
</feature>